<dbReference type="InterPro" id="IPR006665">
    <property type="entry name" value="OmpA-like"/>
</dbReference>
<dbReference type="EMBL" id="UINC01000233">
    <property type="protein sequence ID" value="SUZ51690.1"/>
    <property type="molecule type" value="Genomic_DNA"/>
</dbReference>
<evidence type="ECO:0000256" key="1">
    <source>
        <dbReference type="SAM" id="Coils"/>
    </source>
</evidence>
<dbReference type="PROSITE" id="PS51257">
    <property type="entry name" value="PROKAR_LIPOPROTEIN"/>
    <property type="match status" value="1"/>
</dbReference>
<gene>
    <name evidence="3" type="ORF">METZ01_LOCUS4544</name>
</gene>
<organism evidence="3">
    <name type="scientific">marine metagenome</name>
    <dbReference type="NCBI Taxonomy" id="408172"/>
    <lineage>
        <taxon>unclassified sequences</taxon>
        <taxon>metagenomes</taxon>
        <taxon>ecological metagenomes</taxon>
    </lineage>
</organism>
<keyword evidence="1" id="KW-0175">Coiled coil</keyword>
<evidence type="ECO:0000313" key="3">
    <source>
        <dbReference type="EMBL" id="SUZ51690.1"/>
    </source>
</evidence>
<name>A0A381NAP6_9ZZZZ</name>
<dbReference type="AlphaFoldDB" id="A0A381NAP6"/>
<dbReference type="PANTHER" id="PTHR30329:SF21">
    <property type="entry name" value="LIPOPROTEIN YIAD-RELATED"/>
    <property type="match status" value="1"/>
</dbReference>
<evidence type="ECO:0000259" key="2">
    <source>
        <dbReference type="PROSITE" id="PS51123"/>
    </source>
</evidence>
<dbReference type="InterPro" id="IPR036737">
    <property type="entry name" value="OmpA-like_sf"/>
</dbReference>
<sequence length="308" mass="34162">MKTNILVVGVLGLLLTSCVSQKKYSDLEKLQQDTKELLDNATSKLSSTEQGLSAASGRLAALNEQNRFLRANNQDLIDNMGNLTTLTQKGADNLERSLESIKEKDLIIRRMQDAVTKRDSVTLALVQSFKSSLGTLSDDDIEINVEKGVVYVSISDKLLFNSGSFTVTQKAKKVLEKIAKVISDKPDLEFMVEGHTDNKLIDQEKAAEKIPGIIDNWDLSVKRATSVVRILQNDYGVDPGKLVAAGRSFYMPIADNDSRVTRARNRRTRIVVLPKLDQFFNLIEEGKTMNVPSTIDNDNTINSSNKPD</sequence>
<proteinExistence type="predicted"/>
<feature type="domain" description="OmpA-like" evidence="2">
    <location>
        <begin position="147"/>
        <end position="276"/>
    </location>
</feature>
<dbReference type="CDD" id="cd07185">
    <property type="entry name" value="OmpA_C-like"/>
    <property type="match status" value="1"/>
</dbReference>
<dbReference type="InterPro" id="IPR050330">
    <property type="entry name" value="Bact_OuterMem_StrucFunc"/>
</dbReference>
<dbReference type="PANTHER" id="PTHR30329">
    <property type="entry name" value="STATOR ELEMENT OF FLAGELLAR MOTOR COMPLEX"/>
    <property type="match status" value="1"/>
</dbReference>
<dbReference type="Pfam" id="PF00691">
    <property type="entry name" value="OmpA"/>
    <property type="match status" value="1"/>
</dbReference>
<dbReference type="PROSITE" id="PS51123">
    <property type="entry name" value="OMPA_2"/>
    <property type="match status" value="1"/>
</dbReference>
<accession>A0A381NAP6</accession>
<reference evidence="3" key="1">
    <citation type="submission" date="2018-05" db="EMBL/GenBank/DDBJ databases">
        <authorList>
            <person name="Lanie J.A."/>
            <person name="Ng W.-L."/>
            <person name="Kazmierczak K.M."/>
            <person name="Andrzejewski T.M."/>
            <person name="Davidsen T.M."/>
            <person name="Wayne K.J."/>
            <person name="Tettelin H."/>
            <person name="Glass J.I."/>
            <person name="Rusch D."/>
            <person name="Podicherti R."/>
            <person name="Tsui H.-C.T."/>
            <person name="Winkler M.E."/>
        </authorList>
    </citation>
    <scope>NUCLEOTIDE SEQUENCE</scope>
</reference>
<dbReference type="SUPFAM" id="SSF103088">
    <property type="entry name" value="OmpA-like"/>
    <property type="match status" value="1"/>
</dbReference>
<protein>
    <recommendedName>
        <fullName evidence="2">OmpA-like domain-containing protein</fullName>
    </recommendedName>
</protein>
<dbReference type="Gene3D" id="3.30.1330.60">
    <property type="entry name" value="OmpA-like domain"/>
    <property type="match status" value="1"/>
</dbReference>
<feature type="coiled-coil region" evidence="1">
    <location>
        <begin position="24"/>
        <end position="79"/>
    </location>
</feature>